<dbReference type="InterPro" id="IPR010354">
    <property type="entry name" value="Oleate_hydratase"/>
</dbReference>
<dbReference type="PANTHER" id="PTHR37417:SF3">
    <property type="entry name" value="MYOSIN-CROSSREACTIVE PROTEIN"/>
    <property type="match status" value="1"/>
</dbReference>
<keyword evidence="1" id="KW-1133">Transmembrane helix</keyword>
<comment type="caution">
    <text evidence="2">The sequence shown here is derived from an EMBL/GenBank/DDBJ whole genome shotgun (WGS) entry which is preliminary data.</text>
</comment>
<protein>
    <submittedName>
        <fullName evidence="2">Myosin-cross-reactive antigen</fullName>
    </submittedName>
</protein>
<name>A0A224VDB8_9LACO</name>
<dbReference type="InterPro" id="IPR036188">
    <property type="entry name" value="FAD/NAD-bd_sf"/>
</dbReference>
<dbReference type="Proteomes" id="UP000214739">
    <property type="component" value="Unassembled WGS sequence"/>
</dbReference>
<dbReference type="EMBL" id="BDGB01000044">
    <property type="protein sequence ID" value="GAW71859.1"/>
    <property type="molecule type" value="Genomic_DNA"/>
</dbReference>
<evidence type="ECO:0000313" key="4">
    <source>
        <dbReference type="Proteomes" id="UP000214739"/>
    </source>
</evidence>
<keyword evidence="1" id="KW-0812">Transmembrane</keyword>
<dbReference type="PANTHER" id="PTHR37417">
    <property type="entry name" value="67 KDA MYOSIN-CROSS-REACTIVE ANTIGEN FAMILY PROTEIN (AFU_ORTHOLOGUE AFUA_5G09970)"/>
    <property type="match status" value="1"/>
</dbReference>
<reference evidence="2 4" key="1">
    <citation type="journal article" date="2017" name="Biosci Microbiota Food Health">
        <title>Genomic characterization reconfirms the taxonomic status of Lactobacillus parakefiri.</title>
        <authorList>
            <person name="Tanizawa Y."/>
            <person name="Kobayashi H."/>
            <person name="Kaminuma E."/>
            <person name="Sakamoto M."/>
            <person name="Ohkuma M."/>
            <person name="Nakamura Y."/>
            <person name="Arita M."/>
            <person name="Tohno M."/>
        </authorList>
    </citation>
    <scope>NUCLEOTIDE SEQUENCE [LARGE SCALE GENOMIC DNA]</scope>
    <source>
        <strain evidence="2 4">JCM 8573</strain>
    </source>
</reference>
<dbReference type="Gene3D" id="3.50.50.60">
    <property type="entry name" value="FAD/NAD(P)-binding domain"/>
    <property type="match status" value="1"/>
</dbReference>
<dbReference type="SUPFAM" id="SSF51905">
    <property type="entry name" value="FAD/NAD(P)-binding domain"/>
    <property type="match status" value="1"/>
</dbReference>
<evidence type="ECO:0000313" key="2">
    <source>
        <dbReference type="EMBL" id="GAW71859.1"/>
    </source>
</evidence>
<accession>A0A224VDB8</accession>
<evidence type="ECO:0000313" key="3">
    <source>
        <dbReference type="EMBL" id="TDG91227.1"/>
    </source>
</evidence>
<keyword evidence="5" id="KW-1185">Reference proteome</keyword>
<dbReference type="EMBL" id="PUFL01000056">
    <property type="protein sequence ID" value="TDG91227.1"/>
    <property type="molecule type" value="Genomic_DNA"/>
</dbReference>
<organism evidence="2 4">
    <name type="scientific">Lentilactobacillus parakefiri</name>
    <dbReference type="NCBI Taxonomy" id="152332"/>
    <lineage>
        <taxon>Bacteria</taxon>
        <taxon>Bacillati</taxon>
        <taxon>Bacillota</taxon>
        <taxon>Bacilli</taxon>
        <taxon>Lactobacillales</taxon>
        <taxon>Lactobacillaceae</taxon>
        <taxon>Lentilactobacillus</taxon>
    </lineage>
</organism>
<keyword evidence="1" id="KW-0472">Membrane</keyword>
<reference evidence="3 5" key="2">
    <citation type="journal article" date="2019" name="Appl. Microbiol. Biotechnol.">
        <title>Uncovering carbohydrate metabolism through a genotype-phenotype association study of 56 lactic acid bacteria genomes.</title>
        <authorList>
            <person name="Buron-Moles G."/>
            <person name="Chailyan A."/>
            <person name="Dolejs I."/>
            <person name="Forster J."/>
            <person name="Miks M.H."/>
        </authorList>
    </citation>
    <scope>NUCLEOTIDE SEQUENCE [LARGE SCALE GENOMIC DNA]</scope>
    <source>
        <strain evidence="3 5">DSM 10551</strain>
    </source>
</reference>
<sequence length="146" mass="16519">MYYSNGNYEAFAKPKKPAGVDQKSAYLIGSGLASLAAAVFLLRDAQMPGENIHILEELNLPGGSMDGIYNPDKGYIVRGDREMEQHFETLWDLFRSIPSLENPDISVLDEFYWLNKDDPSFSHARAIEKRGHRIPTDGKFTLYSRC</sequence>
<reference evidence="3" key="3">
    <citation type="submission" date="2019-02" db="EMBL/GenBank/DDBJ databases">
        <authorList>
            <person name="Buron G."/>
            <person name="Chaylann A."/>
            <person name="Dolejs I."/>
            <person name="Forster J."/>
            <person name="Miks M.H."/>
        </authorList>
    </citation>
    <scope>NUCLEOTIDE SEQUENCE</scope>
    <source>
        <strain evidence="3">DSM 10551</strain>
    </source>
</reference>
<gene>
    <name evidence="2" type="primary">mycA_1</name>
    <name evidence="3" type="ORF">C5L28_002429</name>
    <name evidence="2" type="ORF">LPKJCM_00962</name>
</gene>
<dbReference type="GO" id="GO:0050151">
    <property type="term" value="F:oleate hydratase activity"/>
    <property type="evidence" value="ECO:0007669"/>
    <property type="project" value="InterPro"/>
</dbReference>
<evidence type="ECO:0000313" key="5">
    <source>
        <dbReference type="Proteomes" id="UP000294668"/>
    </source>
</evidence>
<dbReference type="Proteomes" id="UP000294668">
    <property type="component" value="Unassembled WGS sequence"/>
</dbReference>
<proteinExistence type="predicted"/>
<feature type="transmembrane region" description="Helical" evidence="1">
    <location>
        <begin position="24"/>
        <end position="42"/>
    </location>
</feature>
<dbReference type="AlphaFoldDB" id="A0A224VDB8"/>
<dbReference type="GO" id="GO:0006631">
    <property type="term" value="P:fatty acid metabolic process"/>
    <property type="evidence" value="ECO:0007669"/>
    <property type="project" value="InterPro"/>
</dbReference>
<evidence type="ECO:0000256" key="1">
    <source>
        <dbReference type="SAM" id="Phobius"/>
    </source>
</evidence>
<dbReference type="GO" id="GO:0071949">
    <property type="term" value="F:FAD binding"/>
    <property type="evidence" value="ECO:0007669"/>
    <property type="project" value="InterPro"/>
</dbReference>
<dbReference type="Pfam" id="PF06100">
    <property type="entry name" value="MCRA"/>
    <property type="match status" value="1"/>
</dbReference>